<dbReference type="Pfam" id="PF02272">
    <property type="entry name" value="DHHA1"/>
    <property type="match status" value="1"/>
</dbReference>
<dbReference type="Proteomes" id="UP000007383">
    <property type="component" value="Chromosome"/>
</dbReference>
<dbReference type="PANTHER" id="PTHR47618:SF1">
    <property type="entry name" value="BIFUNCTIONAL OLIGORIBONUCLEASE AND PAP PHOSPHATASE NRNA"/>
    <property type="match status" value="1"/>
</dbReference>
<dbReference type="STRING" id="889378.Spiaf_2752"/>
<feature type="domain" description="DDH" evidence="1">
    <location>
        <begin position="17"/>
        <end position="162"/>
    </location>
</feature>
<dbReference type="Gene3D" id="3.90.1640.10">
    <property type="entry name" value="inorganic pyrophosphatase (n-terminal core)"/>
    <property type="match status" value="1"/>
</dbReference>
<dbReference type="InterPro" id="IPR051319">
    <property type="entry name" value="Oligoribo/pAp-PDE_c-di-AMP_PDE"/>
</dbReference>
<sequence length="321" mass="35458">MTRFTELLAVLDQERPVLIQAHDFPDHDAVATAFALGQLLESRGIAATLCYGGEIQSDSLREAIERLGIQIYSSYELKQNQPELVEAQIIIVDGFVGNSNMTGIPGSVVSVIDHHEPPDTPDLPAFDIRPGYGACSTILYEYYHDEGVAVSREVATALLLGIMMDTAFMTRGVSPIDLEAFTFLFFRGDWQDASRMLKNSLSFHDLAVFREAINEVIVAEDFAFIPLKKECTPEVMALVADFFLNIREIHFVVVLQQDREDYRISVRSENPRAPAGKVIRTALEGIGSGGGHIHMGGGTIPLDLFPGEQGMRLRFLEALGK</sequence>
<dbReference type="InterPro" id="IPR038763">
    <property type="entry name" value="DHH_sf"/>
</dbReference>
<gene>
    <name evidence="3" type="ordered locus">Spiaf_2752</name>
</gene>
<evidence type="ECO:0000313" key="4">
    <source>
        <dbReference type="Proteomes" id="UP000007383"/>
    </source>
</evidence>
<dbReference type="HOGENOM" id="CLU_046377_1_0_12"/>
<proteinExistence type="predicted"/>
<protein>
    <submittedName>
        <fullName evidence="3">Exopolyphosphatase-like enzyme</fullName>
    </submittedName>
</protein>
<dbReference type="KEGG" id="sfc:Spiaf_2752"/>
<name>H9UMN3_SPIAZ</name>
<organism evidence="3 4">
    <name type="scientific">Spirochaeta africana (strain ATCC 700263 / DSM 8902 / Z-7692)</name>
    <dbReference type="NCBI Taxonomy" id="889378"/>
    <lineage>
        <taxon>Bacteria</taxon>
        <taxon>Pseudomonadati</taxon>
        <taxon>Spirochaetota</taxon>
        <taxon>Spirochaetia</taxon>
        <taxon>Spirochaetales</taxon>
        <taxon>Spirochaetaceae</taxon>
        <taxon>Spirochaeta</taxon>
    </lineage>
</organism>
<accession>H9UMN3</accession>
<dbReference type="AlphaFoldDB" id="H9UMN3"/>
<dbReference type="GO" id="GO:0003676">
    <property type="term" value="F:nucleic acid binding"/>
    <property type="evidence" value="ECO:0007669"/>
    <property type="project" value="InterPro"/>
</dbReference>
<keyword evidence="4" id="KW-1185">Reference proteome</keyword>
<dbReference type="PATRIC" id="fig|889378.3.peg.2725"/>
<dbReference type="OrthoDB" id="5896813at2"/>
<evidence type="ECO:0000259" key="1">
    <source>
        <dbReference type="Pfam" id="PF01368"/>
    </source>
</evidence>
<dbReference type="SUPFAM" id="SSF64182">
    <property type="entry name" value="DHH phosphoesterases"/>
    <property type="match status" value="1"/>
</dbReference>
<dbReference type="PANTHER" id="PTHR47618">
    <property type="entry name" value="BIFUNCTIONAL OLIGORIBONUCLEASE AND PAP PHOSPHATASE NRNA"/>
    <property type="match status" value="1"/>
</dbReference>
<dbReference type="InterPro" id="IPR003156">
    <property type="entry name" value="DHHA1_dom"/>
</dbReference>
<feature type="domain" description="DHHA1" evidence="2">
    <location>
        <begin position="227"/>
        <end position="302"/>
    </location>
</feature>
<dbReference type="Gene3D" id="3.10.310.30">
    <property type="match status" value="1"/>
</dbReference>
<evidence type="ECO:0000313" key="3">
    <source>
        <dbReference type="EMBL" id="AFG38776.1"/>
    </source>
</evidence>
<dbReference type="eggNOG" id="COG0618">
    <property type="taxonomic scope" value="Bacteria"/>
</dbReference>
<dbReference type="RefSeq" id="WP_014456758.1">
    <property type="nucleotide sequence ID" value="NC_017098.1"/>
</dbReference>
<dbReference type="EMBL" id="CP003282">
    <property type="protein sequence ID" value="AFG38776.1"/>
    <property type="molecule type" value="Genomic_DNA"/>
</dbReference>
<dbReference type="Pfam" id="PF01368">
    <property type="entry name" value="DHH"/>
    <property type="match status" value="1"/>
</dbReference>
<reference evidence="4" key="1">
    <citation type="journal article" date="2013" name="Stand. Genomic Sci.">
        <title>Complete genome sequence of the halophilic bacterium Spirochaeta africana type strain (Z-7692(T)) from the alkaline Lake Magadi in the East African Rift.</title>
        <authorList>
            <person name="Liolos K."/>
            <person name="Abt B."/>
            <person name="Scheuner C."/>
            <person name="Teshima H."/>
            <person name="Held B."/>
            <person name="Lapidus A."/>
            <person name="Nolan M."/>
            <person name="Lucas S."/>
            <person name="Deshpande S."/>
            <person name="Cheng J.F."/>
            <person name="Tapia R."/>
            <person name="Goodwin L.A."/>
            <person name="Pitluck S."/>
            <person name="Pagani I."/>
            <person name="Ivanova N."/>
            <person name="Mavromatis K."/>
            <person name="Mikhailova N."/>
            <person name="Huntemann M."/>
            <person name="Pati A."/>
            <person name="Chen A."/>
            <person name="Palaniappan K."/>
            <person name="Land M."/>
            <person name="Rohde M."/>
            <person name="Tindall B.J."/>
            <person name="Detter J.C."/>
            <person name="Goker M."/>
            <person name="Bristow J."/>
            <person name="Eisen J.A."/>
            <person name="Markowitz V."/>
            <person name="Hugenholtz P."/>
            <person name="Woyke T."/>
            <person name="Klenk H.P."/>
            <person name="Kyrpides N.C."/>
        </authorList>
    </citation>
    <scope>NUCLEOTIDE SEQUENCE</scope>
    <source>
        <strain evidence="4">ATCC 700263 / DSM 8902 / Z-7692</strain>
    </source>
</reference>
<evidence type="ECO:0000259" key="2">
    <source>
        <dbReference type="Pfam" id="PF02272"/>
    </source>
</evidence>
<dbReference type="InterPro" id="IPR001667">
    <property type="entry name" value="DDH_dom"/>
</dbReference>